<evidence type="ECO:0000313" key="2">
    <source>
        <dbReference type="EMBL" id="ADQ79284.1"/>
    </source>
</evidence>
<evidence type="ECO:0000313" key="3">
    <source>
        <dbReference type="Proteomes" id="UP000008718"/>
    </source>
</evidence>
<feature type="domain" description="Methyltransferase FkbM" evidence="1">
    <location>
        <begin position="30"/>
        <end position="196"/>
    </location>
</feature>
<dbReference type="GO" id="GO:0032259">
    <property type="term" value="P:methylation"/>
    <property type="evidence" value="ECO:0007669"/>
    <property type="project" value="UniProtKB-KW"/>
</dbReference>
<dbReference type="HOGENOM" id="CLU_049570_1_0_10"/>
<dbReference type="InterPro" id="IPR053202">
    <property type="entry name" value="EGF_Rcpt_Signaling_Reg"/>
</dbReference>
<dbReference type="GO" id="GO:0006888">
    <property type="term" value="P:endoplasmic reticulum to Golgi vesicle-mediated transport"/>
    <property type="evidence" value="ECO:0007669"/>
    <property type="project" value="TreeGrafter"/>
</dbReference>
<dbReference type="RefSeq" id="WP_013444653.1">
    <property type="nucleotide sequence ID" value="NC_014734.1"/>
</dbReference>
<dbReference type="SUPFAM" id="SSF53335">
    <property type="entry name" value="S-adenosyl-L-methionine-dependent methyltransferases"/>
    <property type="match status" value="1"/>
</dbReference>
<dbReference type="KEGG" id="ppn:Palpr_1137"/>
<proteinExistence type="predicted"/>
<keyword evidence="2" id="KW-0808">Transferase</keyword>
<organism evidence="2 3">
    <name type="scientific">Paludibacter propionicigenes (strain DSM 17365 / JCM 13257 / WB4)</name>
    <dbReference type="NCBI Taxonomy" id="694427"/>
    <lineage>
        <taxon>Bacteria</taxon>
        <taxon>Pseudomonadati</taxon>
        <taxon>Bacteroidota</taxon>
        <taxon>Bacteroidia</taxon>
        <taxon>Bacteroidales</taxon>
        <taxon>Paludibacteraceae</taxon>
        <taxon>Paludibacter</taxon>
    </lineage>
</organism>
<reference key="1">
    <citation type="submission" date="2010-11" db="EMBL/GenBank/DDBJ databases">
        <title>The complete genome of Paludibacter propionicigenes DSM 17365.</title>
        <authorList>
            <consortium name="US DOE Joint Genome Institute (JGI-PGF)"/>
            <person name="Lucas S."/>
            <person name="Copeland A."/>
            <person name="Lapidus A."/>
            <person name="Bruce D."/>
            <person name="Goodwin L."/>
            <person name="Pitluck S."/>
            <person name="Kyrpides N."/>
            <person name="Mavromatis K."/>
            <person name="Ivanova N."/>
            <person name="Munk A.C."/>
            <person name="Brettin T."/>
            <person name="Detter J.C."/>
            <person name="Han C."/>
            <person name="Tapia R."/>
            <person name="Land M."/>
            <person name="Hauser L."/>
            <person name="Markowitz V."/>
            <person name="Cheng J.-F."/>
            <person name="Hugenholtz P."/>
            <person name="Woyke T."/>
            <person name="Wu D."/>
            <person name="Gronow S."/>
            <person name="Wellnitz S."/>
            <person name="Brambilla E."/>
            <person name="Klenk H.-P."/>
            <person name="Eisen J.A."/>
        </authorList>
    </citation>
    <scope>NUCLEOTIDE SEQUENCE</scope>
    <source>
        <strain>WB4</strain>
    </source>
</reference>
<keyword evidence="2" id="KW-0489">Methyltransferase</keyword>
<dbReference type="GO" id="GO:0008168">
    <property type="term" value="F:methyltransferase activity"/>
    <property type="evidence" value="ECO:0007669"/>
    <property type="project" value="UniProtKB-KW"/>
</dbReference>
<name>E4T3J0_PALPW</name>
<protein>
    <submittedName>
        <fullName evidence="2">Methyltransferase FkbM family</fullName>
    </submittedName>
</protein>
<dbReference type="Proteomes" id="UP000008718">
    <property type="component" value="Chromosome"/>
</dbReference>
<dbReference type="STRING" id="694427.Palpr_1137"/>
<gene>
    <name evidence="2" type="ordered locus">Palpr_1137</name>
</gene>
<dbReference type="Gene3D" id="3.40.50.150">
    <property type="entry name" value="Vaccinia Virus protein VP39"/>
    <property type="match status" value="1"/>
</dbReference>
<dbReference type="GO" id="GO:0005737">
    <property type="term" value="C:cytoplasm"/>
    <property type="evidence" value="ECO:0007669"/>
    <property type="project" value="GOC"/>
</dbReference>
<accession>E4T3J0</accession>
<evidence type="ECO:0000259" key="1">
    <source>
        <dbReference type="Pfam" id="PF05050"/>
    </source>
</evidence>
<dbReference type="InterPro" id="IPR029063">
    <property type="entry name" value="SAM-dependent_MTases_sf"/>
</dbReference>
<keyword evidence="3" id="KW-1185">Reference proteome</keyword>
<dbReference type="EMBL" id="CP002345">
    <property type="protein sequence ID" value="ADQ79284.1"/>
    <property type="molecule type" value="Genomic_DNA"/>
</dbReference>
<dbReference type="OrthoDB" id="9801609at2"/>
<sequence>MSKNLKYSQYKQDKFVDIYFKKKDNGFFLDIGAYDGVSFSNSYFLEKERGWAGICIEPNPVVFVQLKINRLSQNYNVCISDTEGSVVFRKVVGYSEMLSGILEFMDQKHIDRINDECAKYNSNFEDIRVESKNLNAILKSNNIRHIDYLSIDTEGAESTIIKSIDLNEINIEFLTIENNDSSDELRFYLKDKGYKCIKSVTDDFFIKTSRSLLYFRLQVFLFVLAYTWRKKFPLISKTEKRIKSMIKKL</sequence>
<dbReference type="eggNOG" id="COG0457">
    <property type="taxonomic scope" value="Bacteria"/>
</dbReference>
<dbReference type="AlphaFoldDB" id="E4T3J0"/>
<dbReference type="Pfam" id="PF05050">
    <property type="entry name" value="Methyltransf_21"/>
    <property type="match status" value="1"/>
</dbReference>
<dbReference type="NCBIfam" id="TIGR01444">
    <property type="entry name" value="fkbM_fam"/>
    <property type="match status" value="1"/>
</dbReference>
<dbReference type="PANTHER" id="PTHR34009:SF2">
    <property type="entry name" value="PROTEIN STAR"/>
    <property type="match status" value="1"/>
</dbReference>
<reference evidence="2 3" key="2">
    <citation type="journal article" date="2011" name="Stand. Genomic Sci.">
        <title>Complete genome sequence of Paludibacter propionicigenes type strain (WB4).</title>
        <authorList>
            <person name="Gronow S."/>
            <person name="Munk C."/>
            <person name="Lapidus A."/>
            <person name="Nolan M."/>
            <person name="Lucas S."/>
            <person name="Hammon N."/>
            <person name="Deshpande S."/>
            <person name="Cheng J.F."/>
            <person name="Tapia R."/>
            <person name="Han C."/>
            <person name="Goodwin L."/>
            <person name="Pitluck S."/>
            <person name="Liolios K."/>
            <person name="Ivanova N."/>
            <person name="Mavromatis K."/>
            <person name="Mikhailova N."/>
            <person name="Pati A."/>
            <person name="Chen A."/>
            <person name="Palaniappan K."/>
            <person name="Land M."/>
            <person name="Hauser L."/>
            <person name="Chang Y.J."/>
            <person name="Jeffries C.D."/>
            <person name="Brambilla E."/>
            <person name="Rohde M."/>
            <person name="Goker M."/>
            <person name="Detter J.C."/>
            <person name="Woyke T."/>
            <person name="Bristow J."/>
            <person name="Eisen J.A."/>
            <person name="Markowitz V."/>
            <person name="Hugenholtz P."/>
            <person name="Kyrpides N.C."/>
            <person name="Klenk H.P."/>
        </authorList>
    </citation>
    <scope>NUCLEOTIDE SEQUENCE [LARGE SCALE GENOMIC DNA]</scope>
    <source>
        <strain evidence="3">DSM 17365 / JCM 13257 / WB4</strain>
    </source>
</reference>
<dbReference type="GO" id="GO:0005886">
    <property type="term" value="C:plasma membrane"/>
    <property type="evidence" value="ECO:0007669"/>
    <property type="project" value="TreeGrafter"/>
</dbReference>
<dbReference type="PANTHER" id="PTHR34009">
    <property type="entry name" value="PROTEIN STAR"/>
    <property type="match status" value="1"/>
</dbReference>
<dbReference type="InterPro" id="IPR006342">
    <property type="entry name" value="FkbM_mtfrase"/>
</dbReference>
<dbReference type="GO" id="GO:0016197">
    <property type="term" value="P:endosomal transport"/>
    <property type="evidence" value="ECO:0007669"/>
    <property type="project" value="TreeGrafter"/>
</dbReference>